<evidence type="ECO:0000313" key="5">
    <source>
        <dbReference type="EMBL" id="KAL2348337.1"/>
    </source>
</evidence>
<sequence>MPASLNHHSTWYKSIMKSISDSAETLYTYENAIHGFSARLTYEETRLLKSQTGILKVVPEKIYKPLTTRTPHFLGLDKIADKFPESNATSDIIIGLLDNGVWPESKSFNDNGLGPIPKSWKGKCE</sequence>
<evidence type="ECO:0000259" key="4">
    <source>
        <dbReference type="Pfam" id="PF05922"/>
    </source>
</evidence>
<dbReference type="Gene3D" id="3.40.50.200">
    <property type="entry name" value="Peptidase S8/S53 domain"/>
    <property type="match status" value="1"/>
</dbReference>
<proteinExistence type="inferred from homology"/>
<dbReference type="Gene3D" id="3.30.70.80">
    <property type="entry name" value="Peptidase S8 propeptide/proteinase inhibitor I9"/>
    <property type="match status" value="1"/>
</dbReference>
<dbReference type="Pfam" id="PF05922">
    <property type="entry name" value="Inhibitor_I9"/>
    <property type="match status" value="1"/>
</dbReference>
<organism evidence="5 6">
    <name type="scientific">Flemingia macrophylla</name>
    <dbReference type="NCBI Taxonomy" id="520843"/>
    <lineage>
        <taxon>Eukaryota</taxon>
        <taxon>Viridiplantae</taxon>
        <taxon>Streptophyta</taxon>
        <taxon>Embryophyta</taxon>
        <taxon>Tracheophyta</taxon>
        <taxon>Spermatophyta</taxon>
        <taxon>Magnoliopsida</taxon>
        <taxon>eudicotyledons</taxon>
        <taxon>Gunneridae</taxon>
        <taxon>Pentapetalae</taxon>
        <taxon>rosids</taxon>
        <taxon>fabids</taxon>
        <taxon>Fabales</taxon>
        <taxon>Fabaceae</taxon>
        <taxon>Papilionoideae</taxon>
        <taxon>50 kb inversion clade</taxon>
        <taxon>NPAAA clade</taxon>
        <taxon>indigoferoid/millettioid clade</taxon>
        <taxon>Phaseoleae</taxon>
        <taxon>Flemingia</taxon>
    </lineage>
</organism>
<dbReference type="GO" id="GO:0005576">
    <property type="term" value="C:extracellular region"/>
    <property type="evidence" value="ECO:0007669"/>
    <property type="project" value="UniProtKB-SubCell"/>
</dbReference>
<dbReference type="AlphaFoldDB" id="A0ABD1NJN6"/>
<dbReference type="InterPro" id="IPR036852">
    <property type="entry name" value="Peptidase_S8/S53_dom_sf"/>
</dbReference>
<dbReference type="Proteomes" id="UP001603857">
    <property type="component" value="Unassembled WGS sequence"/>
</dbReference>
<evidence type="ECO:0000256" key="3">
    <source>
        <dbReference type="ARBA" id="ARBA00022729"/>
    </source>
</evidence>
<keyword evidence="6" id="KW-1185">Reference proteome</keyword>
<comment type="similarity">
    <text evidence="2">Belongs to the peptidase S8 family.</text>
</comment>
<evidence type="ECO:0000256" key="2">
    <source>
        <dbReference type="ARBA" id="ARBA00011073"/>
    </source>
</evidence>
<dbReference type="SUPFAM" id="SSF52743">
    <property type="entry name" value="Subtilisin-like"/>
    <property type="match status" value="1"/>
</dbReference>
<dbReference type="InterPro" id="IPR045051">
    <property type="entry name" value="SBT"/>
</dbReference>
<accession>A0ABD1NJN6</accession>
<dbReference type="PANTHER" id="PTHR10795">
    <property type="entry name" value="PROPROTEIN CONVERTASE SUBTILISIN/KEXIN"/>
    <property type="match status" value="1"/>
</dbReference>
<evidence type="ECO:0000256" key="1">
    <source>
        <dbReference type="ARBA" id="ARBA00004613"/>
    </source>
</evidence>
<feature type="domain" description="Inhibitor I9" evidence="4">
    <location>
        <begin position="5"/>
        <end position="64"/>
    </location>
</feature>
<keyword evidence="3" id="KW-0732">Signal</keyword>
<protein>
    <recommendedName>
        <fullName evidence="4">Inhibitor I9 domain-containing protein</fullName>
    </recommendedName>
</protein>
<dbReference type="InterPro" id="IPR010259">
    <property type="entry name" value="S8pro/Inhibitor_I9"/>
</dbReference>
<name>A0ABD1NJN6_9FABA</name>
<evidence type="ECO:0000313" key="6">
    <source>
        <dbReference type="Proteomes" id="UP001603857"/>
    </source>
</evidence>
<dbReference type="EMBL" id="JBGMDY010000001">
    <property type="protein sequence ID" value="KAL2348337.1"/>
    <property type="molecule type" value="Genomic_DNA"/>
</dbReference>
<comment type="subcellular location">
    <subcellularLocation>
        <location evidence="1">Secreted</location>
    </subcellularLocation>
</comment>
<comment type="caution">
    <text evidence="5">The sequence shown here is derived from an EMBL/GenBank/DDBJ whole genome shotgun (WGS) entry which is preliminary data.</text>
</comment>
<dbReference type="InterPro" id="IPR037045">
    <property type="entry name" value="S8pro/Inhibitor_I9_sf"/>
</dbReference>
<gene>
    <name evidence="5" type="ORF">Fmac_002337</name>
</gene>
<reference evidence="5 6" key="1">
    <citation type="submission" date="2024-08" db="EMBL/GenBank/DDBJ databases">
        <title>Insights into the chromosomal genome structure of Flemingia macrophylla.</title>
        <authorList>
            <person name="Ding Y."/>
            <person name="Zhao Y."/>
            <person name="Bi W."/>
            <person name="Wu M."/>
            <person name="Zhao G."/>
            <person name="Gong Y."/>
            <person name="Li W."/>
            <person name="Zhang P."/>
        </authorList>
    </citation>
    <scope>NUCLEOTIDE SEQUENCE [LARGE SCALE GENOMIC DNA]</scope>
    <source>
        <strain evidence="5">DYQJB</strain>
        <tissue evidence="5">Leaf</tissue>
    </source>
</reference>